<dbReference type="InterPro" id="IPR002140">
    <property type="entry name" value="Sdo1/SBDS"/>
</dbReference>
<dbReference type="Pfam" id="PF01172">
    <property type="entry name" value="SBDS_N"/>
    <property type="match status" value="1"/>
</dbReference>
<dbReference type="GO" id="GO:0042256">
    <property type="term" value="P:cytosolic ribosome assembly"/>
    <property type="evidence" value="ECO:0007669"/>
    <property type="project" value="InterPro"/>
</dbReference>
<feature type="domain" description="Ribosome maturation protein SDO1/SBDS C-terminal" evidence="4">
    <location>
        <begin position="164"/>
        <end position="230"/>
    </location>
</feature>
<sequence>MSSKDYLIAKYETGGKVFEILVKPELAFQYKETGKPDIREVLVGEFIYKDAKKGLKASPEDIKKVFGTEDIYAVADMILKKGELQLTTEQRRKMLEDKKKLIITYISRNAVDPKTKLPIPPQRIERAMEEARVSVDLYKPVEEQALQIVKAINRILPIKIAKALVKIEIPPSHSSKVASHLKMLGAIRKSEWRNDGSLLVEVEIPAGMQTEFIDKVNKLTQGEANIVILKVE</sequence>
<dbReference type="SUPFAM" id="SSF89895">
    <property type="entry name" value="FYSH domain"/>
    <property type="match status" value="1"/>
</dbReference>
<dbReference type="InterPro" id="IPR037188">
    <property type="entry name" value="Sdo1/SBDS_central_sf"/>
</dbReference>
<reference evidence="5" key="1">
    <citation type="journal article" date="2020" name="mSystems">
        <title>Genome- and Community-Level Interaction Insights into Carbon Utilization and Element Cycling Functions of Hydrothermarchaeota in Hydrothermal Sediment.</title>
        <authorList>
            <person name="Zhou Z."/>
            <person name="Liu Y."/>
            <person name="Xu W."/>
            <person name="Pan J."/>
            <person name="Luo Z.H."/>
            <person name="Li M."/>
        </authorList>
    </citation>
    <scope>NUCLEOTIDE SEQUENCE [LARGE SCALE GENOMIC DNA]</scope>
    <source>
        <strain evidence="5">SpSt-123</strain>
    </source>
</reference>
<evidence type="ECO:0000259" key="4">
    <source>
        <dbReference type="Pfam" id="PF20268"/>
    </source>
</evidence>
<dbReference type="InterPro" id="IPR019783">
    <property type="entry name" value="SDO1/SBDS_N"/>
</dbReference>
<dbReference type="AlphaFoldDB" id="A0A7C1E236"/>
<dbReference type="Gene3D" id="3.30.1250.10">
    <property type="entry name" value="Ribosome maturation protein SBDS, N-terminal domain"/>
    <property type="match status" value="1"/>
</dbReference>
<dbReference type="NCBIfam" id="TIGR00291">
    <property type="entry name" value="RNA_SBDS"/>
    <property type="match status" value="1"/>
</dbReference>
<gene>
    <name evidence="5" type="ORF">ENO04_05150</name>
</gene>
<dbReference type="PANTHER" id="PTHR10927">
    <property type="entry name" value="RIBOSOME MATURATION PROTEIN SBDS"/>
    <property type="match status" value="1"/>
</dbReference>
<dbReference type="Pfam" id="PF09377">
    <property type="entry name" value="SBDS_domain_II"/>
    <property type="match status" value="1"/>
</dbReference>
<name>A0A7C1E236_9CREN</name>
<evidence type="ECO:0000259" key="3">
    <source>
        <dbReference type="Pfam" id="PF09377"/>
    </source>
</evidence>
<protein>
    <submittedName>
        <fullName evidence="5">Ribosome assembly factor SBDS</fullName>
    </submittedName>
</protein>
<dbReference type="InterPro" id="IPR035647">
    <property type="entry name" value="EFG_III/V"/>
</dbReference>
<evidence type="ECO:0000313" key="5">
    <source>
        <dbReference type="EMBL" id="HDS10979.1"/>
    </source>
</evidence>
<accession>A0A7C1E236</accession>
<feature type="domain" description="Ribosome maturation protein SDO1/SBDS central" evidence="3">
    <location>
        <begin position="101"/>
        <end position="161"/>
    </location>
</feature>
<evidence type="ECO:0000256" key="1">
    <source>
        <dbReference type="ARBA" id="ARBA00007433"/>
    </source>
</evidence>
<dbReference type="Gene3D" id="1.10.10.900">
    <property type="entry name" value="SBDS protein C-terminal domain, subdomain 1"/>
    <property type="match status" value="1"/>
</dbReference>
<dbReference type="SUPFAM" id="SSF54980">
    <property type="entry name" value="EF-G C-terminal domain-like"/>
    <property type="match status" value="1"/>
</dbReference>
<evidence type="ECO:0000259" key="2">
    <source>
        <dbReference type="Pfam" id="PF01172"/>
    </source>
</evidence>
<proteinExistence type="inferred from homology"/>
<dbReference type="InterPro" id="IPR036786">
    <property type="entry name" value="Ribosome_mat_SBDS_N_sf"/>
</dbReference>
<dbReference type="InterPro" id="IPR039100">
    <property type="entry name" value="Sdo1/SBDS-like"/>
</dbReference>
<dbReference type="SUPFAM" id="SSF109728">
    <property type="entry name" value="Hypothetical protein AF0491, middle domain"/>
    <property type="match status" value="1"/>
</dbReference>
<dbReference type="Gene3D" id="3.30.70.240">
    <property type="match status" value="1"/>
</dbReference>
<dbReference type="InterPro" id="IPR018978">
    <property type="entry name" value="SDO1/SBDS_central"/>
</dbReference>
<dbReference type="EMBL" id="DSDY01000157">
    <property type="protein sequence ID" value="HDS10979.1"/>
    <property type="molecule type" value="Genomic_DNA"/>
</dbReference>
<dbReference type="InterPro" id="IPR046928">
    <property type="entry name" value="SDO1/SBDS_C"/>
</dbReference>
<comment type="similarity">
    <text evidence="1">Belongs to the SDO1/SBDS family.</text>
</comment>
<comment type="caution">
    <text evidence="5">The sequence shown here is derived from an EMBL/GenBank/DDBJ whole genome shotgun (WGS) entry which is preliminary data.</text>
</comment>
<organism evidence="5">
    <name type="scientific">Fervidicoccus fontis</name>
    <dbReference type="NCBI Taxonomy" id="683846"/>
    <lineage>
        <taxon>Archaea</taxon>
        <taxon>Thermoproteota</taxon>
        <taxon>Thermoprotei</taxon>
        <taxon>Fervidicoccales</taxon>
        <taxon>Fervidicoccaceae</taxon>
        <taxon>Fervidicoccus</taxon>
    </lineage>
</organism>
<dbReference type="Pfam" id="PF20268">
    <property type="entry name" value="SBDS_C"/>
    <property type="match status" value="1"/>
</dbReference>
<feature type="domain" description="Ribosome maturation protein SDO1/SBDS N-terminal" evidence="2">
    <location>
        <begin position="8"/>
        <end position="92"/>
    </location>
</feature>
<dbReference type="PANTHER" id="PTHR10927:SF4">
    <property type="entry name" value="RIBOSOME MATURATION PROTEIN SDO1 HOMOLOG"/>
    <property type="match status" value="1"/>
</dbReference>